<feature type="binding site" evidence="10">
    <location>
        <position position="251"/>
    </location>
    <ligand>
        <name>substrate</name>
    </ligand>
</feature>
<evidence type="ECO:0000256" key="1">
    <source>
        <dbReference type="ARBA" id="ARBA00004701"/>
    </source>
</evidence>
<dbReference type="InterPro" id="IPR017476">
    <property type="entry name" value="UDP-Glc/GDP-Man"/>
</dbReference>
<dbReference type="NCBIfam" id="TIGR03026">
    <property type="entry name" value="NDP-sugDHase"/>
    <property type="match status" value="1"/>
</dbReference>
<gene>
    <name evidence="13" type="ORF">SAMN04488099_11543</name>
</gene>
<protein>
    <recommendedName>
        <fullName evidence="4 8">UDP-glucose 6-dehydrogenase</fullName>
        <ecNumber evidence="3 8">1.1.1.22</ecNumber>
    </recommendedName>
</protein>
<evidence type="ECO:0000256" key="9">
    <source>
        <dbReference type="PIRSR" id="PIRSR500134-1"/>
    </source>
</evidence>
<keyword evidence="6 8" id="KW-0520">NAD</keyword>
<dbReference type="InterPro" id="IPR013328">
    <property type="entry name" value="6PGD_dom2"/>
</dbReference>
<dbReference type="Pfam" id="PF03720">
    <property type="entry name" value="UDPG_MGDP_dh_C"/>
    <property type="match status" value="1"/>
</dbReference>
<dbReference type="GO" id="GO:0051287">
    <property type="term" value="F:NAD binding"/>
    <property type="evidence" value="ECO:0007669"/>
    <property type="project" value="InterPro"/>
</dbReference>
<sequence>MNITVVGMGYVGLSNAILLAQNNSVKALEVIQEKVEMINNKKSPIVDKEISEYLANKNLDLQATTDKTVAYGDHPEYVVIAAPTNYDDKTNYFDTSLVEEVISDVLEYAPNATMIIKSTIPVGYTLELRNKFKTDNIIFSPEFLREGNALYDNLYPSRIIIGEESERAQTFADLLVEGALKEDISVLLMKSTEAEAVKLFANTYLALRVAYFNELDTYAEVHNLDTQSIIDGVSLDPRIGDHYNNPSFGYGGYCLPKDTKQLLANYDQVPNNLIAAIVDANRTRKDFISDQVIARNPKKVGIYRLVMKSGSDNFRQSAIQGIMKRIKAKGIEVVVYEPVLTDDTFFRSKVNNDLESFKNEVDVIVANRITEDIEDVKEKVYTRDLYNNN</sequence>
<comment type="catalytic activity">
    <reaction evidence="7 8">
        <text>UDP-alpha-D-glucose + 2 NAD(+) + H2O = UDP-alpha-D-glucuronate + 2 NADH + 3 H(+)</text>
        <dbReference type="Rhea" id="RHEA:23596"/>
        <dbReference type="ChEBI" id="CHEBI:15377"/>
        <dbReference type="ChEBI" id="CHEBI:15378"/>
        <dbReference type="ChEBI" id="CHEBI:57540"/>
        <dbReference type="ChEBI" id="CHEBI:57945"/>
        <dbReference type="ChEBI" id="CHEBI:58052"/>
        <dbReference type="ChEBI" id="CHEBI:58885"/>
        <dbReference type="EC" id="1.1.1.22"/>
    </reaction>
</comment>
<dbReference type="InterPro" id="IPR014027">
    <property type="entry name" value="UDP-Glc/GDP-Man_DH_C"/>
</dbReference>
<evidence type="ECO:0000256" key="2">
    <source>
        <dbReference type="ARBA" id="ARBA00006601"/>
    </source>
</evidence>
<dbReference type="PIRSF" id="PIRSF500134">
    <property type="entry name" value="UDPglc_DH_bac"/>
    <property type="match status" value="1"/>
</dbReference>
<feature type="binding site" evidence="11">
    <location>
        <position position="146"/>
    </location>
    <ligand>
        <name>NAD(+)</name>
        <dbReference type="ChEBI" id="CHEBI:57540"/>
    </ligand>
</feature>
<dbReference type="Pfam" id="PF03721">
    <property type="entry name" value="UDPG_MGDP_dh_N"/>
    <property type="match status" value="1"/>
</dbReference>
<feature type="binding site" evidence="11">
    <location>
        <position position="119"/>
    </location>
    <ligand>
        <name>NAD(+)</name>
        <dbReference type="ChEBI" id="CHEBI:57540"/>
    </ligand>
</feature>
<feature type="binding site" evidence="10">
    <location>
        <position position="307"/>
    </location>
    <ligand>
        <name>substrate</name>
    </ligand>
</feature>
<dbReference type="GO" id="GO:0006065">
    <property type="term" value="P:UDP-glucuronate biosynthetic process"/>
    <property type="evidence" value="ECO:0007669"/>
    <property type="project" value="UniProtKB-UniPathway"/>
</dbReference>
<dbReference type="UniPathway" id="UPA00038">
    <property type="reaction ID" value="UER00491"/>
</dbReference>
<feature type="binding site" evidence="11">
    <location>
        <position position="315"/>
    </location>
    <ligand>
        <name>NAD(+)</name>
        <dbReference type="ChEBI" id="CHEBI:57540"/>
    </ligand>
</feature>
<keyword evidence="14" id="KW-1185">Reference proteome</keyword>
<comment type="similarity">
    <text evidence="2 8">Belongs to the UDP-glucose/GDP-mannose dehydrogenase family.</text>
</comment>
<organism evidence="13 14">
    <name type="scientific">Alkalibacterium pelagium</name>
    <dbReference type="NCBI Taxonomy" id="426702"/>
    <lineage>
        <taxon>Bacteria</taxon>
        <taxon>Bacillati</taxon>
        <taxon>Bacillota</taxon>
        <taxon>Bacilli</taxon>
        <taxon>Lactobacillales</taxon>
        <taxon>Carnobacteriaceae</taxon>
        <taxon>Alkalibacterium</taxon>
    </lineage>
</organism>
<dbReference type="Gene3D" id="1.10.1040.10">
    <property type="entry name" value="N-(1-d-carboxylethyl)-l-norvaline Dehydrogenase, domain 2"/>
    <property type="match status" value="1"/>
</dbReference>
<evidence type="ECO:0000256" key="5">
    <source>
        <dbReference type="ARBA" id="ARBA00023002"/>
    </source>
</evidence>
<dbReference type="EC" id="1.1.1.22" evidence="3 8"/>
<dbReference type="InterPro" id="IPR028357">
    <property type="entry name" value="UDPglc_DH_bac"/>
</dbReference>
<dbReference type="Pfam" id="PF00984">
    <property type="entry name" value="UDPG_MGDP_dh"/>
    <property type="match status" value="1"/>
</dbReference>
<dbReference type="SUPFAM" id="SSF48179">
    <property type="entry name" value="6-phosphogluconate dehydrogenase C-terminal domain-like"/>
    <property type="match status" value="1"/>
</dbReference>
<reference evidence="14" key="1">
    <citation type="submission" date="2016-10" db="EMBL/GenBank/DDBJ databases">
        <authorList>
            <person name="Varghese N."/>
            <person name="Submissions S."/>
        </authorList>
    </citation>
    <scope>NUCLEOTIDE SEQUENCE [LARGE SCALE GENOMIC DNA]</scope>
    <source>
        <strain evidence="14">DSM 19183</strain>
    </source>
</reference>
<evidence type="ECO:0000313" key="13">
    <source>
        <dbReference type="EMBL" id="SEL24879.1"/>
    </source>
</evidence>
<evidence type="ECO:0000256" key="11">
    <source>
        <dbReference type="PIRSR" id="PIRSR500134-3"/>
    </source>
</evidence>
<feature type="binding site" evidence="11">
    <location>
        <position position="257"/>
    </location>
    <ligand>
        <name>NAD(+)</name>
        <dbReference type="ChEBI" id="CHEBI:57540"/>
    </ligand>
</feature>
<dbReference type="SUPFAM" id="SSF51735">
    <property type="entry name" value="NAD(P)-binding Rossmann-fold domains"/>
    <property type="match status" value="1"/>
</dbReference>
<dbReference type="GO" id="GO:0003979">
    <property type="term" value="F:UDP-glucose 6-dehydrogenase activity"/>
    <property type="evidence" value="ECO:0007669"/>
    <property type="project" value="UniProtKB-EC"/>
</dbReference>
<feature type="binding site" evidence="10">
    <location>
        <position position="198"/>
    </location>
    <ligand>
        <name>substrate</name>
    </ligand>
</feature>
<evidence type="ECO:0000256" key="6">
    <source>
        <dbReference type="ARBA" id="ARBA00023027"/>
    </source>
</evidence>
<dbReference type="AlphaFoldDB" id="A0A1H7NNK9"/>
<dbReference type="PANTHER" id="PTHR43750">
    <property type="entry name" value="UDP-GLUCOSE 6-DEHYDROGENASE TUAD"/>
    <property type="match status" value="1"/>
</dbReference>
<dbReference type="Proteomes" id="UP000199081">
    <property type="component" value="Unassembled WGS sequence"/>
</dbReference>
<dbReference type="InterPro" id="IPR036220">
    <property type="entry name" value="UDP-Glc/GDP-Man_DH_C_sf"/>
</dbReference>
<dbReference type="PANTHER" id="PTHR43750:SF2">
    <property type="entry name" value="UDP-GLUCOSE 6-DEHYDROGENASE"/>
    <property type="match status" value="1"/>
</dbReference>
<dbReference type="STRING" id="426702.SAMN04488099_11543"/>
<evidence type="ECO:0000256" key="8">
    <source>
        <dbReference type="PIRNR" id="PIRNR000124"/>
    </source>
</evidence>
<dbReference type="PIRSF" id="PIRSF000124">
    <property type="entry name" value="UDPglc_GDPman_dh"/>
    <property type="match status" value="1"/>
</dbReference>
<comment type="pathway">
    <text evidence="1">Nucleotide-sugar biosynthesis; UDP-alpha-D-glucuronate biosynthesis; UDP-alpha-D-glucuronate from UDP-alpha-D-glucose: step 1/1.</text>
</comment>
<proteinExistence type="inferred from homology"/>
<keyword evidence="5 8" id="KW-0560">Oxidoreductase</keyword>
<evidence type="ECO:0000259" key="12">
    <source>
        <dbReference type="SMART" id="SM00984"/>
    </source>
</evidence>
<dbReference type="RefSeq" id="WP_091482613.1">
    <property type="nucleotide sequence ID" value="NZ_BJYC01000017.1"/>
</dbReference>
<feature type="binding site" evidence="11">
    <location>
        <position position="84"/>
    </location>
    <ligand>
        <name>NAD(+)</name>
        <dbReference type="ChEBI" id="CHEBI:57540"/>
    </ligand>
</feature>
<dbReference type="EMBL" id="FNZU01000015">
    <property type="protein sequence ID" value="SEL24879.1"/>
    <property type="molecule type" value="Genomic_DNA"/>
</dbReference>
<name>A0A1H7NNK9_9LACT</name>
<evidence type="ECO:0000256" key="4">
    <source>
        <dbReference type="ARBA" id="ARBA00015132"/>
    </source>
</evidence>
<feature type="active site" description="Nucleophile" evidence="9">
    <location>
        <position position="254"/>
    </location>
</feature>
<dbReference type="SMART" id="SM00984">
    <property type="entry name" value="UDPG_MGDP_dh_C"/>
    <property type="match status" value="1"/>
</dbReference>
<dbReference type="Gene3D" id="3.40.50.720">
    <property type="entry name" value="NAD(P)-binding Rossmann-like Domain"/>
    <property type="match status" value="2"/>
</dbReference>
<evidence type="ECO:0000256" key="3">
    <source>
        <dbReference type="ARBA" id="ARBA00012954"/>
    </source>
</evidence>
<dbReference type="InterPro" id="IPR036291">
    <property type="entry name" value="NAD(P)-bd_dom_sf"/>
</dbReference>
<evidence type="ECO:0000313" key="14">
    <source>
        <dbReference type="Proteomes" id="UP000199081"/>
    </source>
</evidence>
<dbReference type="InterPro" id="IPR001732">
    <property type="entry name" value="UDP-Glc/GDP-Man_DH_N"/>
</dbReference>
<feature type="binding site" evidence="10">
    <location>
        <position position="308"/>
    </location>
    <ligand>
        <name>substrate</name>
    </ligand>
</feature>
<accession>A0A1H7NNK9</accession>
<dbReference type="SUPFAM" id="SSF52413">
    <property type="entry name" value="UDP-glucose/GDP-mannose dehydrogenase C-terminal domain"/>
    <property type="match status" value="1"/>
</dbReference>
<dbReference type="OrthoDB" id="9803238at2"/>
<feature type="binding site" evidence="10">
    <location>
        <begin position="143"/>
        <end position="146"/>
    </location>
    <ligand>
        <name>substrate</name>
    </ligand>
</feature>
<dbReference type="GO" id="GO:0000271">
    <property type="term" value="P:polysaccharide biosynthetic process"/>
    <property type="evidence" value="ECO:0007669"/>
    <property type="project" value="InterPro"/>
</dbReference>
<feature type="binding site" evidence="10">
    <location>
        <begin position="243"/>
        <end position="247"/>
    </location>
    <ligand>
        <name>substrate</name>
    </ligand>
</feature>
<dbReference type="InterPro" id="IPR014026">
    <property type="entry name" value="UDP-Glc/GDP-Man_DH_dimer"/>
</dbReference>
<dbReference type="InterPro" id="IPR008927">
    <property type="entry name" value="6-PGluconate_DH-like_C_sf"/>
</dbReference>
<feature type="domain" description="UDP-glucose/GDP-mannose dehydrogenase C-terminal" evidence="12">
    <location>
        <begin position="301"/>
        <end position="388"/>
    </location>
</feature>
<feature type="binding site" evidence="11">
    <location>
        <position position="34"/>
    </location>
    <ligand>
        <name>NAD(+)</name>
        <dbReference type="ChEBI" id="CHEBI:57540"/>
    </ligand>
</feature>
<evidence type="ECO:0000256" key="10">
    <source>
        <dbReference type="PIRSR" id="PIRSR500134-2"/>
    </source>
</evidence>
<evidence type="ECO:0000256" key="7">
    <source>
        <dbReference type="ARBA" id="ARBA00047473"/>
    </source>
</evidence>